<dbReference type="PANTHER" id="PTHR31050:SF4">
    <property type="entry name" value="DUF1262 FAMILY PROTEIN (DUF1262)"/>
    <property type="match status" value="1"/>
</dbReference>
<name>A0AAN7G504_QUERU</name>
<gene>
    <name evidence="2" type="ORF">RGQ29_011350</name>
</gene>
<dbReference type="EMBL" id="JAXUIC010000002">
    <property type="protein sequence ID" value="KAK4602269.1"/>
    <property type="molecule type" value="Genomic_DNA"/>
</dbReference>
<accession>A0AAN7G504</accession>
<evidence type="ECO:0000313" key="3">
    <source>
        <dbReference type="Proteomes" id="UP001324115"/>
    </source>
</evidence>
<reference evidence="2 3" key="1">
    <citation type="journal article" date="2023" name="G3 (Bethesda)">
        <title>A haplotype-resolved chromosome-scale genome for Quercus rubra L. provides insights into the genetics of adaptive traits for red oak species.</title>
        <authorList>
            <person name="Kapoor B."/>
            <person name="Jenkins J."/>
            <person name="Schmutz J."/>
            <person name="Zhebentyayeva T."/>
            <person name="Kuelheim C."/>
            <person name="Coggeshall M."/>
            <person name="Heim C."/>
            <person name="Lasky J.R."/>
            <person name="Leites L."/>
            <person name="Islam-Faridi N."/>
            <person name="Romero-Severson J."/>
            <person name="DeLeo V.L."/>
            <person name="Lucas S.M."/>
            <person name="Lazic D."/>
            <person name="Gailing O."/>
            <person name="Carlson J."/>
            <person name="Staton M."/>
        </authorList>
    </citation>
    <scope>NUCLEOTIDE SEQUENCE [LARGE SCALE GENOMIC DNA]</scope>
    <source>
        <strain evidence="2">Pseudo-F2</strain>
    </source>
</reference>
<proteinExistence type="predicted"/>
<feature type="region of interest" description="Disordered" evidence="1">
    <location>
        <begin position="1"/>
        <end position="20"/>
    </location>
</feature>
<keyword evidence="3" id="KW-1185">Reference proteome</keyword>
<dbReference type="PANTHER" id="PTHR31050">
    <property type="entry name" value="OS08G0413200 PROTEIN"/>
    <property type="match status" value="1"/>
</dbReference>
<dbReference type="InterPro" id="IPR010683">
    <property type="entry name" value="DUF1262"/>
</dbReference>
<dbReference type="Proteomes" id="UP001324115">
    <property type="component" value="Unassembled WGS sequence"/>
</dbReference>
<dbReference type="AlphaFoldDB" id="A0AAN7G504"/>
<protein>
    <recommendedName>
        <fullName evidence="4">DUF1262 family protein</fullName>
    </recommendedName>
</protein>
<sequence length="394" mass="45312">MYVTRPLSMYRKSPSTLSTKPPDAPYSGYLVITDEGAEAQDTFCWGLCKRKKVKKLPFPQDRILTIVYSPEYGETTATKVLFIPVLDKPLSSNRYYVIRAKGKYKGKAYKCSREGDVMACCFSEILSDRKPKPFNLKDLYQQVKIHSHQSGGFFAKSIAPDGIPPKVLRRKGWKVRSSSLYRIHLNEALGLDTSIRALYPDFNFPIFRKRSAPVIVGKWYCPFIFVREKGGLKHQMKKSMFYSMTLEQKWEEIYSCGNVVDGDNDVVIVNADVQREVSLVSGKEAVKDDRNIHNNGFIWFKVDNQNGRRGVVGVGLSSAIVENVKWVQEEGGWVNNGAEREVRVERVEQIRSENGWLRFGCYVLVESFVLRRMDGSLVLKWDFRHTDKIRCKWE</sequence>
<dbReference type="Pfam" id="PF06880">
    <property type="entry name" value="DUF1262"/>
    <property type="match status" value="1"/>
</dbReference>
<evidence type="ECO:0000256" key="1">
    <source>
        <dbReference type="SAM" id="MobiDB-lite"/>
    </source>
</evidence>
<comment type="caution">
    <text evidence="2">The sequence shown here is derived from an EMBL/GenBank/DDBJ whole genome shotgun (WGS) entry which is preliminary data.</text>
</comment>
<organism evidence="2 3">
    <name type="scientific">Quercus rubra</name>
    <name type="common">Northern red oak</name>
    <name type="synonym">Quercus borealis</name>
    <dbReference type="NCBI Taxonomy" id="3512"/>
    <lineage>
        <taxon>Eukaryota</taxon>
        <taxon>Viridiplantae</taxon>
        <taxon>Streptophyta</taxon>
        <taxon>Embryophyta</taxon>
        <taxon>Tracheophyta</taxon>
        <taxon>Spermatophyta</taxon>
        <taxon>Magnoliopsida</taxon>
        <taxon>eudicotyledons</taxon>
        <taxon>Gunneridae</taxon>
        <taxon>Pentapetalae</taxon>
        <taxon>rosids</taxon>
        <taxon>fabids</taxon>
        <taxon>Fagales</taxon>
        <taxon>Fagaceae</taxon>
        <taxon>Quercus</taxon>
    </lineage>
</organism>
<evidence type="ECO:0000313" key="2">
    <source>
        <dbReference type="EMBL" id="KAK4602269.1"/>
    </source>
</evidence>
<evidence type="ECO:0008006" key="4">
    <source>
        <dbReference type="Google" id="ProtNLM"/>
    </source>
</evidence>